<evidence type="ECO:0000313" key="2">
    <source>
        <dbReference type="EMBL" id="GBN87594.1"/>
    </source>
</evidence>
<dbReference type="PRINTS" id="PR00180">
    <property type="entry name" value="CRETINALDHBP"/>
</dbReference>
<organism evidence="2 3">
    <name type="scientific">Araneus ventricosus</name>
    <name type="common">Orbweaver spider</name>
    <name type="synonym">Epeira ventricosa</name>
    <dbReference type="NCBI Taxonomy" id="182803"/>
    <lineage>
        <taxon>Eukaryota</taxon>
        <taxon>Metazoa</taxon>
        <taxon>Ecdysozoa</taxon>
        <taxon>Arthropoda</taxon>
        <taxon>Chelicerata</taxon>
        <taxon>Arachnida</taxon>
        <taxon>Araneae</taxon>
        <taxon>Araneomorphae</taxon>
        <taxon>Entelegynae</taxon>
        <taxon>Araneoidea</taxon>
        <taxon>Araneidae</taxon>
        <taxon>Araneus</taxon>
    </lineage>
</organism>
<dbReference type="InterPro" id="IPR036273">
    <property type="entry name" value="CRAL/TRIO_N_dom_sf"/>
</dbReference>
<evidence type="ECO:0000259" key="1">
    <source>
        <dbReference type="PROSITE" id="PS50191"/>
    </source>
</evidence>
<feature type="domain" description="CRAL-TRIO" evidence="1">
    <location>
        <begin position="104"/>
        <end position="269"/>
    </location>
</feature>
<dbReference type="Pfam" id="PF00650">
    <property type="entry name" value="CRAL_TRIO"/>
    <property type="match status" value="1"/>
</dbReference>
<keyword evidence="3" id="KW-1185">Reference proteome</keyword>
<dbReference type="GO" id="GO:1902936">
    <property type="term" value="F:phosphatidylinositol bisphosphate binding"/>
    <property type="evidence" value="ECO:0007669"/>
    <property type="project" value="TreeGrafter"/>
</dbReference>
<dbReference type="OrthoDB" id="75724at2759"/>
<dbReference type="SUPFAM" id="SSF46938">
    <property type="entry name" value="CRAL/TRIO N-terminal domain"/>
    <property type="match status" value="1"/>
</dbReference>
<dbReference type="CDD" id="cd00170">
    <property type="entry name" value="SEC14"/>
    <property type="match status" value="1"/>
</dbReference>
<dbReference type="EMBL" id="BGPR01021869">
    <property type="protein sequence ID" value="GBN87594.1"/>
    <property type="molecule type" value="Genomic_DNA"/>
</dbReference>
<dbReference type="Pfam" id="PF03765">
    <property type="entry name" value="CRAL_TRIO_N"/>
    <property type="match status" value="1"/>
</dbReference>
<protein>
    <submittedName>
        <fullName evidence="2">Clavesin-2</fullName>
    </submittedName>
</protein>
<sequence>MSSSYEEIMESKNFLPFHLDHLSPRMIQTAKEELNENENTRSSSIEQLRKLIIKEKNLKCRTDDEFLLQFLRARKFDVKKAFSRLQSLNQVASKSFSDVYANIDDERAKKAFGSGFGSHLPYRDRDGAAVAFIKMSNWETEELDVYSILNCCTAVALSAVDYPATQVCGLQVLVDVRGTTLQHMRCFTPRFLYLVSKGLRDTLPVRFKGIHLINASAIFRYVWAIVHIFLSEKIRKRVHFHEDNMESLHKFIPKEILPKEYGGDNPSFDPVELGSAELEKFLPKYLELIRDGYMKN</sequence>
<dbReference type="PANTHER" id="PTHR10174:SF130">
    <property type="entry name" value="ALPHA-TOCOPHEROL TRANSFER PROTEIN-LIKE"/>
    <property type="match status" value="1"/>
</dbReference>
<reference evidence="2 3" key="1">
    <citation type="journal article" date="2019" name="Sci. Rep.">
        <title>Orb-weaving spider Araneus ventricosus genome elucidates the spidroin gene catalogue.</title>
        <authorList>
            <person name="Kono N."/>
            <person name="Nakamura H."/>
            <person name="Ohtoshi R."/>
            <person name="Moran D.A.P."/>
            <person name="Shinohara A."/>
            <person name="Yoshida Y."/>
            <person name="Fujiwara M."/>
            <person name="Mori M."/>
            <person name="Tomita M."/>
            <person name="Arakawa K."/>
        </authorList>
    </citation>
    <scope>NUCLEOTIDE SEQUENCE [LARGE SCALE GENOMIC DNA]</scope>
</reference>
<dbReference type="Proteomes" id="UP000499080">
    <property type="component" value="Unassembled WGS sequence"/>
</dbReference>
<dbReference type="Gene3D" id="3.40.525.10">
    <property type="entry name" value="CRAL-TRIO lipid binding domain"/>
    <property type="match status" value="1"/>
</dbReference>
<comment type="caution">
    <text evidence="2">The sequence shown here is derived from an EMBL/GenBank/DDBJ whole genome shotgun (WGS) entry which is preliminary data.</text>
</comment>
<dbReference type="InterPro" id="IPR011074">
    <property type="entry name" value="CRAL/TRIO_N_dom"/>
</dbReference>
<dbReference type="PANTHER" id="PTHR10174">
    <property type="entry name" value="ALPHA-TOCOPHEROL TRANSFER PROTEIN-RELATED"/>
    <property type="match status" value="1"/>
</dbReference>
<dbReference type="InterPro" id="IPR001251">
    <property type="entry name" value="CRAL-TRIO_dom"/>
</dbReference>
<dbReference type="GO" id="GO:0016020">
    <property type="term" value="C:membrane"/>
    <property type="evidence" value="ECO:0007669"/>
    <property type="project" value="TreeGrafter"/>
</dbReference>
<dbReference type="SUPFAM" id="SSF52087">
    <property type="entry name" value="CRAL/TRIO domain"/>
    <property type="match status" value="1"/>
</dbReference>
<dbReference type="SMART" id="SM01100">
    <property type="entry name" value="CRAL_TRIO_N"/>
    <property type="match status" value="1"/>
</dbReference>
<gene>
    <name evidence="2" type="primary">clvs2_1</name>
    <name evidence="2" type="ORF">AVEN_142781_1</name>
</gene>
<proteinExistence type="predicted"/>
<dbReference type="PROSITE" id="PS50191">
    <property type="entry name" value="CRAL_TRIO"/>
    <property type="match status" value="1"/>
</dbReference>
<dbReference type="AlphaFoldDB" id="A0A4Y2SH81"/>
<dbReference type="InterPro" id="IPR036865">
    <property type="entry name" value="CRAL-TRIO_dom_sf"/>
</dbReference>
<evidence type="ECO:0000313" key="3">
    <source>
        <dbReference type="Proteomes" id="UP000499080"/>
    </source>
</evidence>
<dbReference type="Gene3D" id="1.20.5.1200">
    <property type="entry name" value="Alpha-tocopherol transfer"/>
    <property type="match status" value="1"/>
</dbReference>
<dbReference type="Gene3D" id="1.10.8.20">
    <property type="entry name" value="N-terminal domain of phosphatidylinositol transfer protein sec14p"/>
    <property type="match status" value="1"/>
</dbReference>
<dbReference type="SMART" id="SM00516">
    <property type="entry name" value="SEC14"/>
    <property type="match status" value="1"/>
</dbReference>
<accession>A0A4Y2SH81</accession>
<name>A0A4Y2SH81_ARAVE</name>